<evidence type="ECO:0000313" key="7">
    <source>
        <dbReference type="Proteomes" id="UP001518925"/>
    </source>
</evidence>
<keyword evidence="2 3" id="KW-0326">Glycosidase</keyword>
<evidence type="ECO:0000313" key="6">
    <source>
        <dbReference type="EMBL" id="MBM6619178.1"/>
    </source>
</evidence>
<dbReference type="PROSITE" id="PS51910">
    <property type="entry name" value="GH18_2"/>
    <property type="match status" value="1"/>
</dbReference>
<dbReference type="SMART" id="SM00636">
    <property type="entry name" value="Glyco_18"/>
    <property type="match status" value="1"/>
</dbReference>
<dbReference type="InterPro" id="IPR001223">
    <property type="entry name" value="Glyco_hydro18_cat"/>
</dbReference>
<feature type="domain" description="GH18" evidence="5">
    <location>
        <begin position="1"/>
        <end position="322"/>
    </location>
</feature>
<comment type="similarity">
    <text evidence="4">Belongs to the glycosyl hydrolase 18 family.</text>
</comment>
<dbReference type="EMBL" id="JAFELM010000039">
    <property type="protein sequence ID" value="MBM6619178.1"/>
    <property type="molecule type" value="Genomic_DNA"/>
</dbReference>
<evidence type="ECO:0000256" key="4">
    <source>
        <dbReference type="RuleBase" id="RU004453"/>
    </source>
</evidence>
<evidence type="ECO:0000259" key="5">
    <source>
        <dbReference type="PROSITE" id="PS51910"/>
    </source>
</evidence>
<comment type="caution">
    <text evidence="6">The sequence shown here is derived from an EMBL/GenBank/DDBJ whole genome shotgun (WGS) entry which is preliminary data.</text>
</comment>
<organism evidence="6 7">
    <name type="scientific">Bacillus suaedaesalsae</name>
    <dbReference type="NCBI Taxonomy" id="2810349"/>
    <lineage>
        <taxon>Bacteria</taxon>
        <taxon>Bacillati</taxon>
        <taxon>Bacillota</taxon>
        <taxon>Bacilli</taxon>
        <taxon>Bacillales</taxon>
        <taxon>Bacillaceae</taxon>
        <taxon>Bacillus</taxon>
    </lineage>
</organism>
<sequence>MGYLYHGSSNTYMETMQHTQGSINVVSPTYFDINADGTLKLTQVVDRYFIANMQTNGIRVVPFLSNHWDRATGEKALQNREVLSDQIAEVVRIYNLDGVNIDIENVTHEYRVEYTDFARMLREKIPADKEVSVAVAANPYNYQTGWHGSYDYSSLAQSSDYLMIMAYDESYSGSKPGPVASVQFVEKSIQYALESGVPKEKIVLGLGHYGRYWVEGATVGGNAISNQQVTEAVKLYNGVVSFDQQSMSPKATFTINEGDPILSVYGVALKPGNYTVWFENEESMRAKFELVEKYGIKGTGNWGVEMENREFWTSFSDWQKATQPVNGEDS</sequence>
<evidence type="ECO:0000256" key="3">
    <source>
        <dbReference type="RuleBase" id="RU000489"/>
    </source>
</evidence>
<evidence type="ECO:0000256" key="1">
    <source>
        <dbReference type="ARBA" id="ARBA00022801"/>
    </source>
</evidence>
<evidence type="ECO:0000256" key="2">
    <source>
        <dbReference type="ARBA" id="ARBA00023295"/>
    </source>
</evidence>
<gene>
    <name evidence="6" type="ORF">JR050_16030</name>
</gene>
<name>A0ABS2DL25_9BACI</name>
<dbReference type="InterPro" id="IPR017853">
    <property type="entry name" value="GH"/>
</dbReference>
<protein>
    <submittedName>
        <fullName evidence="6">Glycosylase</fullName>
    </submittedName>
</protein>
<dbReference type="PANTHER" id="PTHR46066">
    <property type="entry name" value="CHITINASE DOMAIN-CONTAINING PROTEIN 1 FAMILY MEMBER"/>
    <property type="match status" value="1"/>
</dbReference>
<proteinExistence type="inferred from homology"/>
<keyword evidence="7" id="KW-1185">Reference proteome</keyword>
<dbReference type="Gene3D" id="3.20.20.80">
    <property type="entry name" value="Glycosidases"/>
    <property type="match status" value="1"/>
</dbReference>
<dbReference type="Pfam" id="PF00704">
    <property type="entry name" value="Glyco_hydro_18"/>
    <property type="match status" value="1"/>
</dbReference>
<dbReference type="InterPro" id="IPR029070">
    <property type="entry name" value="Chitinase_insertion_sf"/>
</dbReference>
<dbReference type="PROSITE" id="PS01095">
    <property type="entry name" value="GH18_1"/>
    <property type="match status" value="1"/>
</dbReference>
<dbReference type="InterPro" id="IPR001579">
    <property type="entry name" value="Glyco_hydro_18_chit_AS"/>
</dbReference>
<dbReference type="Gene3D" id="3.10.50.10">
    <property type="match status" value="1"/>
</dbReference>
<accession>A0ABS2DL25</accession>
<dbReference type="InterPro" id="IPR011583">
    <property type="entry name" value="Chitinase_II/V-like_cat"/>
</dbReference>
<dbReference type="Proteomes" id="UP001518925">
    <property type="component" value="Unassembled WGS sequence"/>
</dbReference>
<reference evidence="6 7" key="1">
    <citation type="submission" date="2021-02" db="EMBL/GenBank/DDBJ databases">
        <title>Bacillus sp. RD4P76, an endophyte from a halophyte.</title>
        <authorList>
            <person name="Sun J.-Q."/>
        </authorList>
    </citation>
    <scope>NUCLEOTIDE SEQUENCE [LARGE SCALE GENOMIC DNA]</scope>
    <source>
        <strain evidence="6 7">RD4P76</strain>
    </source>
</reference>
<keyword evidence="1 3" id="KW-0378">Hydrolase</keyword>
<dbReference type="SUPFAM" id="SSF51445">
    <property type="entry name" value="(Trans)glycosidases"/>
    <property type="match status" value="1"/>
</dbReference>
<dbReference type="PANTHER" id="PTHR46066:SF2">
    <property type="entry name" value="CHITINASE DOMAIN-CONTAINING PROTEIN 1"/>
    <property type="match status" value="1"/>
</dbReference>